<proteinExistence type="inferred from homology"/>
<dbReference type="GO" id="GO:0003677">
    <property type="term" value="F:DNA binding"/>
    <property type="evidence" value="ECO:0007669"/>
    <property type="project" value="UniProtKB-KW"/>
</dbReference>
<evidence type="ECO:0000256" key="5">
    <source>
        <dbReference type="ARBA" id="ARBA00034808"/>
    </source>
</evidence>
<evidence type="ECO:0000313" key="9">
    <source>
        <dbReference type="Proteomes" id="UP001215280"/>
    </source>
</evidence>
<gene>
    <name evidence="8" type="ORF">DFH07DRAFT_756161</name>
</gene>
<dbReference type="GO" id="GO:0009378">
    <property type="term" value="F:four-way junction helicase activity"/>
    <property type="evidence" value="ECO:0007669"/>
    <property type="project" value="TreeGrafter"/>
</dbReference>
<feature type="domain" description="Helicase ATP-binding" evidence="6">
    <location>
        <begin position="8"/>
        <end position="126"/>
    </location>
</feature>
<dbReference type="PROSITE" id="PS51194">
    <property type="entry name" value="HELICASE_CTER"/>
    <property type="match status" value="1"/>
</dbReference>
<protein>
    <recommendedName>
        <fullName evidence="5">DNA 3'-5' helicase</fullName>
        <ecNumber evidence="5">5.6.2.4</ecNumber>
    </recommendedName>
</protein>
<dbReference type="InterPro" id="IPR001650">
    <property type="entry name" value="Helicase_C-like"/>
</dbReference>
<feature type="domain" description="Helicase C-terminal" evidence="7">
    <location>
        <begin position="163"/>
        <end position="321"/>
    </location>
</feature>
<keyword evidence="8" id="KW-0378">Hydrolase</keyword>
<accession>A0AAD7MSY6</accession>
<keyword evidence="9" id="KW-1185">Reference proteome</keyword>
<dbReference type="GO" id="GO:0043138">
    <property type="term" value="F:3'-5' DNA helicase activity"/>
    <property type="evidence" value="ECO:0007669"/>
    <property type="project" value="UniProtKB-EC"/>
</dbReference>
<organism evidence="8 9">
    <name type="scientific">Mycena maculata</name>
    <dbReference type="NCBI Taxonomy" id="230809"/>
    <lineage>
        <taxon>Eukaryota</taxon>
        <taxon>Fungi</taxon>
        <taxon>Dikarya</taxon>
        <taxon>Basidiomycota</taxon>
        <taxon>Agaricomycotina</taxon>
        <taxon>Agaricomycetes</taxon>
        <taxon>Agaricomycetidae</taxon>
        <taxon>Agaricales</taxon>
        <taxon>Marasmiineae</taxon>
        <taxon>Mycenaceae</taxon>
        <taxon>Mycena</taxon>
    </lineage>
</organism>
<dbReference type="PANTHER" id="PTHR13710">
    <property type="entry name" value="DNA HELICASE RECQ FAMILY MEMBER"/>
    <property type="match status" value="1"/>
</dbReference>
<dbReference type="InterPro" id="IPR014001">
    <property type="entry name" value="Helicase_ATP-bd"/>
</dbReference>
<dbReference type="InterPro" id="IPR027417">
    <property type="entry name" value="P-loop_NTPase"/>
</dbReference>
<feature type="non-terminal residue" evidence="8">
    <location>
        <position position="360"/>
    </location>
</feature>
<name>A0AAD7MSY6_9AGAR</name>
<dbReference type="Proteomes" id="UP001215280">
    <property type="component" value="Unassembled WGS sequence"/>
</dbReference>
<keyword evidence="3" id="KW-0413">Isomerase</keyword>
<comment type="caution">
    <text evidence="8">The sequence shown here is derived from an EMBL/GenBank/DDBJ whole genome shotgun (WGS) entry which is preliminary data.</text>
</comment>
<dbReference type="GO" id="GO:0000724">
    <property type="term" value="P:double-strand break repair via homologous recombination"/>
    <property type="evidence" value="ECO:0007669"/>
    <property type="project" value="TreeGrafter"/>
</dbReference>
<evidence type="ECO:0000256" key="1">
    <source>
        <dbReference type="ARBA" id="ARBA00005446"/>
    </source>
</evidence>
<evidence type="ECO:0000259" key="6">
    <source>
        <dbReference type="PROSITE" id="PS51192"/>
    </source>
</evidence>
<dbReference type="GO" id="GO:0016787">
    <property type="term" value="F:hydrolase activity"/>
    <property type="evidence" value="ECO:0007669"/>
    <property type="project" value="UniProtKB-KW"/>
</dbReference>
<sequence length="360" mass="39395">QAQSSKIPTVAVCSETLARLGADQVYTDIVSGKFRQVIVSPEIATSLPFRKSTLSKPAFTSRLRCVCIDEVHCISLWGGSFRPDYADLGLLRGRIPSTVPFVVASATLPTHILDDVRTKLGLSKNATQISLTNARPNVALSCRTMKYPEESKADLRFLIRPGATKPADIPVTLVYCNQRLACEDACDSLRRWARNEHIPDDCIAFYHAKIGQAQKRNLEEHLRRGEIRLLFCTDAVGMGCDMRNIERVILWGLPPSFCSLVQRAGRAARDFSKLGEAILIIVSSVIKNGVSEKEIEVAVGDAAQDAESENRGLDVAAELLEQGIELMSGHEKVVVGEGVISVLCRTGRPGPAIPERVFTL</sequence>
<dbReference type="AlphaFoldDB" id="A0AAD7MSY6"/>
<dbReference type="Gene3D" id="3.40.50.300">
    <property type="entry name" value="P-loop containing nucleotide triphosphate hydrolases"/>
    <property type="match status" value="2"/>
</dbReference>
<dbReference type="SMART" id="SM00490">
    <property type="entry name" value="HELICc"/>
    <property type="match status" value="1"/>
</dbReference>
<dbReference type="GO" id="GO:0005694">
    <property type="term" value="C:chromosome"/>
    <property type="evidence" value="ECO:0007669"/>
    <property type="project" value="TreeGrafter"/>
</dbReference>
<dbReference type="EC" id="5.6.2.4" evidence="5"/>
<keyword evidence="2" id="KW-0238">DNA-binding</keyword>
<evidence type="ECO:0000256" key="4">
    <source>
        <dbReference type="ARBA" id="ARBA00034617"/>
    </source>
</evidence>
<reference evidence="8" key="1">
    <citation type="submission" date="2023-03" db="EMBL/GenBank/DDBJ databases">
        <title>Massive genome expansion in bonnet fungi (Mycena s.s.) driven by repeated elements and novel gene families across ecological guilds.</title>
        <authorList>
            <consortium name="Lawrence Berkeley National Laboratory"/>
            <person name="Harder C.B."/>
            <person name="Miyauchi S."/>
            <person name="Viragh M."/>
            <person name="Kuo A."/>
            <person name="Thoen E."/>
            <person name="Andreopoulos B."/>
            <person name="Lu D."/>
            <person name="Skrede I."/>
            <person name="Drula E."/>
            <person name="Henrissat B."/>
            <person name="Morin E."/>
            <person name="Kohler A."/>
            <person name="Barry K."/>
            <person name="LaButti K."/>
            <person name="Morin E."/>
            <person name="Salamov A."/>
            <person name="Lipzen A."/>
            <person name="Mereny Z."/>
            <person name="Hegedus B."/>
            <person name="Baldrian P."/>
            <person name="Stursova M."/>
            <person name="Weitz H."/>
            <person name="Taylor A."/>
            <person name="Grigoriev I.V."/>
            <person name="Nagy L.G."/>
            <person name="Martin F."/>
            <person name="Kauserud H."/>
        </authorList>
    </citation>
    <scope>NUCLEOTIDE SEQUENCE</scope>
    <source>
        <strain evidence="8">CBHHK188m</strain>
    </source>
</reference>
<comment type="similarity">
    <text evidence="1">Belongs to the helicase family. RecQ subfamily.</text>
</comment>
<dbReference type="PROSITE" id="PS51192">
    <property type="entry name" value="HELICASE_ATP_BIND_1"/>
    <property type="match status" value="1"/>
</dbReference>
<dbReference type="SUPFAM" id="SSF52540">
    <property type="entry name" value="P-loop containing nucleoside triphosphate hydrolases"/>
    <property type="match status" value="1"/>
</dbReference>
<evidence type="ECO:0000313" key="8">
    <source>
        <dbReference type="EMBL" id="KAJ7730668.1"/>
    </source>
</evidence>
<dbReference type="EMBL" id="JARJLG010000188">
    <property type="protein sequence ID" value="KAJ7730668.1"/>
    <property type="molecule type" value="Genomic_DNA"/>
</dbReference>
<dbReference type="Pfam" id="PF00271">
    <property type="entry name" value="Helicase_C"/>
    <property type="match status" value="1"/>
</dbReference>
<evidence type="ECO:0000256" key="3">
    <source>
        <dbReference type="ARBA" id="ARBA00023235"/>
    </source>
</evidence>
<evidence type="ECO:0000256" key="2">
    <source>
        <dbReference type="ARBA" id="ARBA00023125"/>
    </source>
</evidence>
<dbReference type="GO" id="GO:0005737">
    <property type="term" value="C:cytoplasm"/>
    <property type="evidence" value="ECO:0007669"/>
    <property type="project" value="TreeGrafter"/>
</dbReference>
<comment type="catalytic activity">
    <reaction evidence="4">
        <text>Couples ATP hydrolysis with the unwinding of duplex DNA by translocating in the 3'-5' direction.</text>
        <dbReference type="EC" id="5.6.2.4"/>
    </reaction>
</comment>
<dbReference type="PANTHER" id="PTHR13710:SF105">
    <property type="entry name" value="ATP-DEPENDENT DNA HELICASE Q1"/>
    <property type="match status" value="1"/>
</dbReference>
<evidence type="ECO:0000259" key="7">
    <source>
        <dbReference type="PROSITE" id="PS51194"/>
    </source>
</evidence>